<dbReference type="GO" id="GO:0016705">
    <property type="term" value="F:oxidoreductase activity, acting on paired donors, with incorporation or reduction of molecular oxygen"/>
    <property type="evidence" value="ECO:0007669"/>
    <property type="project" value="UniProtKB-ARBA"/>
</dbReference>
<dbReference type="InterPro" id="IPR032854">
    <property type="entry name" value="ALKBH3"/>
</dbReference>
<dbReference type="FunFam" id="2.60.120.590:FF:000004">
    <property type="entry name" value="DNA oxidative demethylase ALKBH2"/>
    <property type="match status" value="1"/>
</dbReference>
<evidence type="ECO:0000256" key="1">
    <source>
        <dbReference type="ARBA" id="ARBA00001954"/>
    </source>
</evidence>
<dbReference type="Gene3D" id="2.60.120.590">
    <property type="entry name" value="Alpha-ketoglutarate-dependent dioxygenase AlkB-like"/>
    <property type="match status" value="1"/>
</dbReference>
<comment type="caution">
    <text evidence="10">The sequence shown here is derived from an EMBL/GenBank/DDBJ whole genome shotgun (WGS) entry which is preliminary data.</text>
</comment>
<evidence type="ECO:0000256" key="3">
    <source>
        <dbReference type="ARBA" id="ARBA00022763"/>
    </source>
</evidence>
<dbReference type="RefSeq" id="WP_094485813.1">
    <property type="nucleotide sequence ID" value="NZ_NOXX01000179.1"/>
</dbReference>
<evidence type="ECO:0000256" key="7">
    <source>
        <dbReference type="ARBA" id="ARBA00023004"/>
    </source>
</evidence>
<evidence type="ECO:0000259" key="9">
    <source>
        <dbReference type="PROSITE" id="PS51471"/>
    </source>
</evidence>
<keyword evidence="6" id="KW-0560">Oxidoreductase</keyword>
<accession>A0A255ZXP8</accession>
<dbReference type="PANTHER" id="PTHR31212:SF4">
    <property type="entry name" value="ALPHA-KETOGLUTARATE-DEPENDENT DIOXYGENASE ALKB HOMOLOG 3"/>
    <property type="match status" value="1"/>
</dbReference>
<evidence type="ECO:0000256" key="5">
    <source>
        <dbReference type="ARBA" id="ARBA00022964"/>
    </source>
</evidence>
<dbReference type="PANTHER" id="PTHR31212">
    <property type="entry name" value="ALPHA-KETOGLUTARATE-DEPENDENT DIOXYGENASE ALKB HOMOLOG 3"/>
    <property type="match status" value="1"/>
</dbReference>
<dbReference type="EMBL" id="NOXX01000179">
    <property type="protein sequence ID" value="OYQ45570.1"/>
    <property type="molecule type" value="Genomic_DNA"/>
</dbReference>
<keyword evidence="4" id="KW-0460">Magnesium</keyword>
<gene>
    <name evidence="10" type="ORF">CHX27_05775</name>
</gene>
<feature type="domain" description="Fe2OG dioxygenase" evidence="9">
    <location>
        <begin position="100"/>
        <end position="198"/>
    </location>
</feature>
<dbReference type="Proteomes" id="UP000216035">
    <property type="component" value="Unassembled WGS sequence"/>
</dbReference>
<reference evidence="10 11" key="1">
    <citation type="submission" date="2017-07" db="EMBL/GenBank/DDBJ databases">
        <title>Flavobacterium cyanobacteriorum sp. nov., isolated from cyanobacterial aggregates in a eutrophic lake.</title>
        <authorList>
            <person name="Cai H."/>
        </authorList>
    </citation>
    <scope>NUCLEOTIDE SEQUENCE [LARGE SCALE GENOMIC DNA]</scope>
    <source>
        <strain evidence="10 11">TH167</strain>
    </source>
</reference>
<dbReference type="InterPro" id="IPR005123">
    <property type="entry name" value="Oxoglu/Fe-dep_dioxygenase_dom"/>
</dbReference>
<evidence type="ECO:0000313" key="10">
    <source>
        <dbReference type="EMBL" id="OYQ45570.1"/>
    </source>
</evidence>
<keyword evidence="11" id="KW-1185">Reference proteome</keyword>
<keyword evidence="5 10" id="KW-0223">Dioxygenase</keyword>
<evidence type="ECO:0000313" key="11">
    <source>
        <dbReference type="Proteomes" id="UP000216035"/>
    </source>
</evidence>
<dbReference type="OrthoDB" id="190276at2"/>
<dbReference type="SUPFAM" id="SSF51197">
    <property type="entry name" value="Clavaminate synthase-like"/>
    <property type="match status" value="1"/>
</dbReference>
<name>A0A255ZXP8_9FLAO</name>
<evidence type="ECO:0000256" key="4">
    <source>
        <dbReference type="ARBA" id="ARBA00022842"/>
    </source>
</evidence>
<dbReference type="AlphaFoldDB" id="A0A255ZXP8"/>
<keyword evidence="2" id="KW-0479">Metal-binding</keyword>
<sequence length="198" mass="22723">MLFAPDPIYFDIPDGELVYIPGFISKDECAALFEKLLHETLWQSDPIRIFGKMYQQPRLTALYGNEGKPYGYSGIVMQPHRWTPMLMHLKELVEQRAENSFSTVLLNLYRNGADSNGWHADNESALGRNPVIASLSFGASRKFQLKHNTLSDQKINLELEDGSLLLMKGSMQHFWKHQIPKTTKEVGPRINLTFRELK</sequence>
<dbReference type="GO" id="GO:0006307">
    <property type="term" value="P:DNA alkylation repair"/>
    <property type="evidence" value="ECO:0007669"/>
    <property type="project" value="InterPro"/>
</dbReference>
<keyword evidence="3" id="KW-0227">DNA damage</keyword>
<dbReference type="InterPro" id="IPR027450">
    <property type="entry name" value="AlkB-like"/>
</dbReference>
<evidence type="ECO:0000256" key="2">
    <source>
        <dbReference type="ARBA" id="ARBA00022723"/>
    </source>
</evidence>
<comment type="cofactor">
    <cofactor evidence="1">
        <name>Fe(2+)</name>
        <dbReference type="ChEBI" id="CHEBI:29033"/>
    </cofactor>
</comment>
<protein>
    <submittedName>
        <fullName evidence="10">Alpha-ketoglutarate-dependent dioxygenase AlkB</fullName>
    </submittedName>
</protein>
<dbReference type="InterPro" id="IPR037151">
    <property type="entry name" value="AlkB-like_sf"/>
</dbReference>
<dbReference type="PROSITE" id="PS51471">
    <property type="entry name" value="FE2OG_OXY"/>
    <property type="match status" value="1"/>
</dbReference>
<evidence type="ECO:0000256" key="8">
    <source>
        <dbReference type="ARBA" id="ARBA00023204"/>
    </source>
</evidence>
<evidence type="ECO:0000256" key="6">
    <source>
        <dbReference type="ARBA" id="ARBA00023002"/>
    </source>
</evidence>
<keyword evidence="8" id="KW-0234">DNA repair</keyword>
<organism evidence="10 11">
    <name type="scientific">Flavobacterium aurantiibacter</name>
    <dbReference type="NCBI Taxonomy" id="2023067"/>
    <lineage>
        <taxon>Bacteria</taxon>
        <taxon>Pseudomonadati</taxon>
        <taxon>Bacteroidota</taxon>
        <taxon>Flavobacteriia</taxon>
        <taxon>Flavobacteriales</taxon>
        <taxon>Flavobacteriaceae</taxon>
        <taxon>Flavobacterium</taxon>
    </lineage>
</organism>
<dbReference type="GO" id="GO:0051213">
    <property type="term" value="F:dioxygenase activity"/>
    <property type="evidence" value="ECO:0007669"/>
    <property type="project" value="UniProtKB-KW"/>
</dbReference>
<proteinExistence type="predicted"/>
<dbReference type="Pfam" id="PF13532">
    <property type="entry name" value="2OG-FeII_Oxy_2"/>
    <property type="match status" value="1"/>
</dbReference>
<dbReference type="GO" id="GO:0032451">
    <property type="term" value="F:demethylase activity"/>
    <property type="evidence" value="ECO:0007669"/>
    <property type="project" value="UniProtKB-ARBA"/>
</dbReference>
<dbReference type="GO" id="GO:0046872">
    <property type="term" value="F:metal ion binding"/>
    <property type="evidence" value="ECO:0007669"/>
    <property type="project" value="UniProtKB-KW"/>
</dbReference>
<dbReference type="GO" id="GO:0016787">
    <property type="term" value="F:hydrolase activity"/>
    <property type="evidence" value="ECO:0007669"/>
    <property type="project" value="UniProtKB-ARBA"/>
</dbReference>
<dbReference type="GO" id="GO:0140097">
    <property type="term" value="F:catalytic activity, acting on DNA"/>
    <property type="evidence" value="ECO:0007669"/>
    <property type="project" value="UniProtKB-ARBA"/>
</dbReference>
<keyword evidence="7" id="KW-0408">Iron</keyword>